<organism evidence="3 4">
    <name type="scientific">Pseudobacteriovorax antillogorgiicola</name>
    <dbReference type="NCBI Taxonomy" id="1513793"/>
    <lineage>
        <taxon>Bacteria</taxon>
        <taxon>Pseudomonadati</taxon>
        <taxon>Bdellovibrionota</taxon>
        <taxon>Oligoflexia</taxon>
        <taxon>Oligoflexales</taxon>
        <taxon>Pseudobacteriovoracaceae</taxon>
        <taxon>Pseudobacteriovorax</taxon>
    </lineage>
</organism>
<dbReference type="GO" id="GO:0006369">
    <property type="term" value="P:termination of RNA polymerase II transcription"/>
    <property type="evidence" value="ECO:0007669"/>
    <property type="project" value="TreeGrafter"/>
</dbReference>
<dbReference type="InterPro" id="IPR027417">
    <property type="entry name" value="P-loop_NTPase"/>
</dbReference>
<evidence type="ECO:0000259" key="2">
    <source>
        <dbReference type="Pfam" id="PF13086"/>
    </source>
</evidence>
<feature type="region of interest" description="Disordered" evidence="1">
    <location>
        <begin position="245"/>
        <end position="266"/>
    </location>
</feature>
<protein>
    <submittedName>
        <fullName evidence="3">AAA domain-containing protein</fullName>
    </submittedName>
</protein>
<dbReference type="Pfam" id="PF13086">
    <property type="entry name" value="AAA_11"/>
    <property type="match status" value="2"/>
</dbReference>
<dbReference type="SUPFAM" id="SSF52540">
    <property type="entry name" value="P-loop containing nucleoside triphosphate hydrolases"/>
    <property type="match status" value="1"/>
</dbReference>
<dbReference type="Proteomes" id="UP000192907">
    <property type="component" value="Unassembled WGS sequence"/>
</dbReference>
<dbReference type="GO" id="GO:0001147">
    <property type="term" value="F:transcription termination site sequence-specific DNA binding"/>
    <property type="evidence" value="ECO:0007669"/>
    <property type="project" value="TreeGrafter"/>
</dbReference>
<feature type="region of interest" description="Disordered" evidence="1">
    <location>
        <begin position="207"/>
        <end position="232"/>
    </location>
</feature>
<dbReference type="OrthoDB" id="9757917at2"/>
<dbReference type="STRING" id="1513793.SAMN06296036_104129"/>
<dbReference type="InterPro" id="IPR045055">
    <property type="entry name" value="DNA2/NAM7-like"/>
</dbReference>
<dbReference type="RefSeq" id="WP_132316809.1">
    <property type="nucleotide sequence ID" value="NZ_FWZT01000004.1"/>
</dbReference>
<keyword evidence="4" id="KW-1185">Reference proteome</keyword>
<evidence type="ECO:0000313" key="4">
    <source>
        <dbReference type="Proteomes" id="UP000192907"/>
    </source>
</evidence>
<dbReference type="GO" id="GO:0004386">
    <property type="term" value="F:helicase activity"/>
    <property type="evidence" value="ECO:0007669"/>
    <property type="project" value="InterPro"/>
</dbReference>
<dbReference type="PANTHER" id="PTHR10887:SF495">
    <property type="entry name" value="HELICASE SENATAXIN ISOFORM X1-RELATED"/>
    <property type="match status" value="1"/>
</dbReference>
<sequence length="1432" mass="164045">MSFLSKQSPEVGFTAKFDRQNRYVLRRRRTPVGLFEYILENSMSQEKLTIPRYLFDRFRATMQLMADQLDEERLPSKEIDHKMYFKDRECYRFRYSTQTIDHLVINSLIHNSSLKAPKDAIPVLIKLMFHEGLEHPSDTFDAIIDYHRLFQFSFVEGSESITSGLILRKNVLSENDNYTPSLEPQAQENKVFYPGEQFQEGELKGIAPIASSGSPKEGSFKSKLGHRNQSDKNYSVDYDSLFSQKAASETSGTPDPKPKPASFKRSGNTFPLPLLASDIKAAKSKVFKVELSMEDAAAFRDDFLTDRSCDLFLGFEIMDTIHKVNGKLKTYRFPLYYMKVKVEESGRFLHMTPPKEQDIYLNHIALITLVETHSGKKGDEPLQRFLDHLLAQKIEVSKDLYPMKIVRQLPFSDEVFQQARDILIGQPGDQGKGGILENLKVIGIECDLESVIVYKVGRVATPTSTALNKDLSQIQQLAHEQPERFYQSLLGRFLVPERRVDRERSDLGILAMNPGYRPRSTQQLMSHLNEHDLILLEGPPGTGKTFTIMNLFIHCVNHGKRLLIVSDQKAALHALTEKMEEYLVGADYNTPFGKKTLSLWKSAIRVVDEVADETDDLKTWTAKLIKMLELDYCREQDWPDRDDRLVDKLNKLDQSQEVLRKQLSDILERRFGGRKGETKVAPKSFHPTTEGDIRNLVDFLHFIGAGEHSKIRQTEDYVNNQELAKRFIVNREQMSDGVLAPCYACFAIDVDDLGVCVDFTMKHGVILDKLVATKPRTLADFREAFPDDDRSEFSNFLLEHWQKAFTDENTGLIKKISSLISHPCLPLWKQLAGFLQDQKTLLEEVSKMERSYGIMSQLQEIHKSLDPDQQSEKTSAALEICRLTQDDSAVAKESVHRILRQMADLQADRDRLIYQQFLTRLGDICLEVIKPRKNGTNLVTSINNLLESLKDSKTIDHGSGVPVLKELQERLVEAFPVWLCRKQSASFLFPSQADQFDLVIVDEAGQCRVDDAIPLLYRAKKLMVVGDEKQTVLDKNSVVDDYLFSEFELEEQLRTSQARGVKGGGSNLFALVKSIKQGGVMLDEHYRCPPDIIAYSNRYVYNSELKIMQWQHPTASSSVVVDYREKNQEPSKKPTSGRFKGIEVDMIDRFFDFVAETVKALESETGERINMETDVALCYFLLKNEPYVKEQKSKFLQKLRRGNDVLDGAGAALQGKERKYIFYLWDINRSNLTFFRQGDDPDKRKGELNVLMSRPKVRAYHYLHHSFDSLKHETASITDYLWKTLQSQDLSEAEQGFKNKRTKRPARDFSPWQRSSGQTILAILSFIWKTRGLEFHDPGEQTHCSVVVGDPRRKVDLMVLAPPGGKQKCVGVVDLSAFEDAQNPCEELINYYFQLQRVKPAMEPVFAFLHEIADERSETYRDLENLVRSLIS</sequence>
<reference evidence="4" key="1">
    <citation type="submission" date="2017-04" db="EMBL/GenBank/DDBJ databases">
        <authorList>
            <person name="Varghese N."/>
            <person name="Submissions S."/>
        </authorList>
    </citation>
    <scope>NUCLEOTIDE SEQUENCE [LARGE SCALE GENOMIC DNA]</scope>
    <source>
        <strain evidence="4">RKEM611</strain>
    </source>
</reference>
<dbReference type="EMBL" id="FWZT01000004">
    <property type="protein sequence ID" value="SMF06367.1"/>
    <property type="molecule type" value="Genomic_DNA"/>
</dbReference>
<proteinExistence type="predicted"/>
<name>A0A1Y6BJ21_9BACT</name>
<feature type="region of interest" description="Disordered" evidence="1">
    <location>
        <begin position="1293"/>
        <end position="1312"/>
    </location>
</feature>
<evidence type="ECO:0000313" key="3">
    <source>
        <dbReference type="EMBL" id="SMF06367.1"/>
    </source>
</evidence>
<gene>
    <name evidence="3" type="ORF">SAMN06296036_104129</name>
</gene>
<evidence type="ECO:0000256" key="1">
    <source>
        <dbReference type="SAM" id="MobiDB-lite"/>
    </source>
</evidence>
<dbReference type="InterPro" id="IPR041677">
    <property type="entry name" value="DNA2/NAM7_AAA_11"/>
</dbReference>
<feature type="domain" description="DNA2/NAM7 helicase helicase" evidence="2">
    <location>
        <begin position="985"/>
        <end position="1030"/>
    </location>
</feature>
<dbReference type="PANTHER" id="PTHR10887">
    <property type="entry name" value="DNA2/NAM7 HELICASE FAMILY"/>
    <property type="match status" value="1"/>
</dbReference>
<dbReference type="Gene3D" id="3.40.50.300">
    <property type="entry name" value="P-loop containing nucleotide triphosphate hydrolases"/>
    <property type="match status" value="3"/>
</dbReference>
<feature type="domain" description="DNA2/NAM7 helicase helicase" evidence="2">
    <location>
        <begin position="524"/>
        <end position="610"/>
    </location>
</feature>
<accession>A0A1Y6BJ21</accession>